<evidence type="ECO:0000259" key="2">
    <source>
        <dbReference type="SMART" id="SM00014"/>
    </source>
</evidence>
<organism evidence="3">
    <name type="scientific">hydrocarbon metagenome</name>
    <dbReference type="NCBI Taxonomy" id="938273"/>
    <lineage>
        <taxon>unclassified sequences</taxon>
        <taxon>metagenomes</taxon>
        <taxon>ecological metagenomes</taxon>
    </lineage>
</organism>
<protein>
    <recommendedName>
        <fullName evidence="2">Phosphatidic acid phosphatase type 2/haloperoxidase domain-containing protein</fullName>
    </recommendedName>
</protein>
<evidence type="ECO:0000256" key="1">
    <source>
        <dbReference type="SAM" id="Phobius"/>
    </source>
</evidence>
<sequence>MLIDKIRLKINKYFPREISFLFVLLGMILSLFLFVEIADAVTEGKTASIDNQILLLFRDVDNPGKPIGNERFPYIVRDITSLGSSTILTIIVLLVVLFLLLKKEYRSIIYVLSASIGGGILVQVLKFIFSRERPDTALYLASEITMSFPSGHSAMSAVVYLSLAVLISRIENSRKSRIFIITAALIISFIVGLSRIYLGVHYPTDVLAGWMIGLFWALFCWFIAVLIEKRN</sequence>
<feature type="transmembrane region" description="Helical" evidence="1">
    <location>
        <begin position="108"/>
        <end position="129"/>
    </location>
</feature>
<feature type="transmembrane region" description="Helical" evidence="1">
    <location>
        <begin position="79"/>
        <end position="101"/>
    </location>
</feature>
<proteinExistence type="predicted"/>
<comment type="caution">
    <text evidence="3">The sequence shown here is derived from an EMBL/GenBank/DDBJ whole genome shotgun (WGS) entry which is preliminary data.</text>
</comment>
<keyword evidence="1" id="KW-0812">Transmembrane</keyword>
<dbReference type="SUPFAM" id="SSF48317">
    <property type="entry name" value="Acid phosphatase/Vanadium-dependent haloperoxidase"/>
    <property type="match status" value="1"/>
</dbReference>
<dbReference type="PANTHER" id="PTHR14969">
    <property type="entry name" value="SPHINGOSINE-1-PHOSPHATE PHOSPHOHYDROLASE"/>
    <property type="match status" value="1"/>
</dbReference>
<reference evidence="3" key="1">
    <citation type="journal article" date="2015" name="Proc. Natl. Acad. Sci. U.S.A.">
        <title>Networks of energetic and metabolic interactions define dynamics in microbial communities.</title>
        <authorList>
            <person name="Embree M."/>
            <person name="Liu J.K."/>
            <person name="Al-Bassam M.M."/>
            <person name="Zengler K."/>
        </authorList>
    </citation>
    <scope>NUCLEOTIDE SEQUENCE</scope>
</reference>
<evidence type="ECO:0000313" key="3">
    <source>
        <dbReference type="EMBL" id="KUG25316.1"/>
    </source>
</evidence>
<dbReference type="EMBL" id="LNQE01000718">
    <property type="protein sequence ID" value="KUG25316.1"/>
    <property type="molecule type" value="Genomic_DNA"/>
</dbReference>
<gene>
    <name evidence="3" type="ORF">ASZ90_004866</name>
</gene>
<feature type="domain" description="Phosphatidic acid phosphatase type 2/haloperoxidase" evidence="2">
    <location>
        <begin position="107"/>
        <end position="221"/>
    </location>
</feature>
<dbReference type="InterPro" id="IPR000326">
    <property type="entry name" value="PAP2/HPO"/>
</dbReference>
<feature type="transmembrane region" description="Helical" evidence="1">
    <location>
        <begin position="149"/>
        <end position="167"/>
    </location>
</feature>
<keyword evidence="1" id="KW-0472">Membrane</keyword>
<feature type="transmembrane region" description="Helical" evidence="1">
    <location>
        <begin position="179"/>
        <end position="200"/>
    </location>
</feature>
<dbReference type="CDD" id="cd03392">
    <property type="entry name" value="PAP2_like_2"/>
    <property type="match status" value="1"/>
</dbReference>
<keyword evidence="1" id="KW-1133">Transmembrane helix</keyword>
<dbReference type="SMART" id="SM00014">
    <property type="entry name" value="acidPPc"/>
    <property type="match status" value="1"/>
</dbReference>
<name>A0A0W8FWU5_9ZZZZ</name>
<feature type="transmembrane region" description="Helical" evidence="1">
    <location>
        <begin position="20"/>
        <end position="38"/>
    </location>
</feature>
<dbReference type="InterPro" id="IPR036938">
    <property type="entry name" value="PAP2/HPO_sf"/>
</dbReference>
<dbReference type="PANTHER" id="PTHR14969:SF13">
    <property type="entry name" value="AT30094P"/>
    <property type="match status" value="1"/>
</dbReference>
<accession>A0A0W8FWU5</accession>
<feature type="transmembrane region" description="Helical" evidence="1">
    <location>
        <begin position="206"/>
        <end position="227"/>
    </location>
</feature>
<dbReference type="Gene3D" id="1.20.144.10">
    <property type="entry name" value="Phosphatidic acid phosphatase type 2/haloperoxidase"/>
    <property type="match status" value="1"/>
</dbReference>
<dbReference type="Pfam" id="PF01569">
    <property type="entry name" value="PAP2"/>
    <property type="match status" value="1"/>
</dbReference>
<dbReference type="AlphaFoldDB" id="A0A0W8FWU5"/>